<dbReference type="InterPro" id="IPR023978">
    <property type="entry name" value="GMC_oxidoreductase_bact"/>
</dbReference>
<dbReference type="RefSeq" id="WP_378405791.1">
    <property type="nucleotide sequence ID" value="NZ_JBHTCS010000017.1"/>
</dbReference>
<dbReference type="InterPro" id="IPR007867">
    <property type="entry name" value="GMC_OxRtase_C"/>
</dbReference>
<dbReference type="EMBL" id="JBHTCS010000017">
    <property type="protein sequence ID" value="MFC7449096.1"/>
    <property type="molecule type" value="Genomic_DNA"/>
</dbReference>
<evidence type="ECO:0000313" key="7">
    <source>
        <dbReference type="EMBL" id="MFC7449096.1"/>
    </source>
</evidence>
<gene>
    <name evidence="7" type="primary">mftG</name>
    <name evidence="7" type="ORF">ACFQS9_14460</name>
</gene>
<dbReference type="SUPFAM" id="SSF51905">
    <property type="entry name" value="FAD/NAD(P)-binding domain"/>
    <property type="match status" value="1"/>
</dbReference>
<dbReference type="InterPro" id="IPR000172">
    <property type="entry name" value="GMC_OxRdtase_N"/>
</dbReference>
<protein>
    <submittedName>
        <fullName evidence="7">Mycofactocin system GMC family oxidoreductase MftG</fullName>
        <ecNumber evidence="7">1.-.-.-</ecNumber>
    </submittedName>
</protein>
<dbReference type="EC" id="1.-.-.-" evidence="7"/>
<dbReference type="InterPro" id="IPR012132">
    <property type="entry name" value="GMC_OxRdtase"/>
</dbReference>
<dbReference type="Gene3D" id="3.50.50.60">
    <property type="entry name" value="FAD/NAD(P)-binding domain"/>
    <property type="match status" value="1"/>
</dbReference>
<evidence type="ECO:0000313" key="8">
    <source>
        <dbReference type="Proteomes" id="UP001596484"/>
    </source>
</evidence>
<dbReference type="Pfam" id="PF00732">
    <property type="entry name" value="GMC_oxred_N"/>
    <property type="match status" value="1"/>
</dbReference>
<dbReference type="PIRSF" id="PIRSF000137">
    <property type="entry name" value="Alcohol_oxidase"/>
    <property type="match status" value="1"/>
</dbReference>
<dbReference type="Gene3D" id="3.30.410.40">
    <property type="match status" value="1"/>
</dbReference>
<dbReference type="Proteomes" id="UP001596484">
    <property type="component" value="Unassembled WGS sequence"/>
</dbReference>
<evidence type="ECO:0000256" key="5">
    <source>
        <dbReference type="RuleBase" id="RU003968"/>
    </source>
</evidence>
<keyword evidence="7" id="KW-0560">Oxidoreductase</keyword>
<reference evidence="8" key="1">
    <citation type="journal article" date="2019" name="Int. J. Syst. Evol. Microbiol.">
        <title>The Global Catalogue of Microorganisms (GCM) 10K type strain sequencing project: providing services to taxonomists for standard genome sequencing and annotation.</title>
        <authorList>
            <consortium name="The Broad Institute Genomics Platform"/>
            <consortium name="The Broad Institute Genome Sequencing Center for Infectious Disease"/>
            <person name="Wu L."/>
            <person name="Ma J."/>
        </authorList>
    </citation>
    <scope>NUCLEOTIDE SEQUENCE [LARGE SCALE GENOMIC DNA]</scope>
    <source>
        <strain evidence="8">ICMP 19430</strain>
    </source>
</reference>
<dbReference type="Pfam" id="PF05199">
    <property type="entry name" value="GMC_oxred_C"/>
    <property type="match status" value="1"/>
</dbReference>
<comment type="cofactor">
    <cofactor evidence="1">
        <name>FAD</name>
        <dbReference type="ChEBI" id="CHEBI:57692"/>
    </cofactor>
</comment>
<evidence type="ECO:0000256" key="3">
    <source>
        <dbReference type="ARBA" id="ARBA00022630"/>
    </source>
</evidence>
<keyword evidence="3 5" id="KW-0285">Flavoprotein</keyword>
<evidence type="ECO:0000256" key="2">
    <source>
        <dbReference type="ARBA" id="ARBA00010790"/>
    </source>
</evidence>
<evidence type="ECO:0000256" key="4">
    <source>
        <dbReference type="ARBA" id="ARBA00022827"/>
    </source>
</evidence>
<evidence type="ECO:0000256" key="1">
    <source>
        <dbReference type="ARBA" id="ARBA00001974"/>
    </source>
</evidence>
<dbReference type="NCBIfam" id="TIGR03970">
    <property type="entry name" value="Rv0697"/>
    <property type="match status" value="1"/>
</dbReference>
<dbReference type="PANTHER" id="PTHR11552:SF147">
    <property type="entry name" value="CHOLINE DEHYDROGENASE, MITOCHONDRIAL"/>
    <property type="match status" value="1"/>
</dbReference>
<keyword evidence="4 5" id="KW-0274">FAD</keyword>
<comment type="caution">
    <text evidence="7">The sequence shown here is derived from an EMBL/GenBank/DDBJ whole genome shotgun (WGS) entry which is preliminary data.</text>
</comment>
<dbReference type="PROSITE" id="PS00623">
    <property type="entry name" value="GMC_OXRED_1"/>
    <property type="match status" value="1"/>
</dbReference>
<dbReference type="GO" id="GO:0016491">
    <property type="term" value="F:oxidoreductase activity"/>
    <property type="evidence" value="ECO:0007669"/>
    <property type="project" value="UniProtKB-KW"/>
</dbReference>
<comment type="similarity">
    <text evidence="2 5">Belongs to the GMC oxidoreductase family.</text>
</comment>
<dbReference type="SUPFAM" id="SSF54373">
    <property type="entry name" value="FAD-linked reductases, C-terminal domain"/>
    <property type="match status" value="1"/>
</dbReference>
<proteinExistence type="inferred from homology"/>
<name>A0ABW2RZ34_9NOCA</name>
<evidence type="ECO:0000259" key="6">
    <source>
        <dbReference type="PROSITE" id="PS00623"/>
    </source>
</evidence>
<organism evidence="7 8">
    <name type="scientific">Rhodococcus daqingensis</name>
    <dbReference type="NCBI Taxonomy" id="2479363"/>
    <lineage>
        <taxon>Bacteria</taxon>
        <taxon>Bacillati</taxon>
        <taxon>Actinomycetota</taxon>
        <taxon>Actinomycetes</taxon>
        <taxon>Mycobacteriales</taxon>
        <taxon>Nocardiaceae</taxon>
        <taxon>Rhodococcus</taxon>
    </lineage>
</organism>
<sequence length="499" mass="51786">MAAPDPVADVIVVGGGSSGCVVASRLSANPDRTVLLIEAGVGSGGPGPLGLLPIGPGSDIVSRYPVELRPGRQATIARGRVLGGSGAVNGGYFIRGTPSDFASWPVAWSYSEVLPYFRKLETDLSGDRRWHGVDGPMPVTRIGRDRMHPVSAAFLEACATEGFGYSADLNDPNAEGAGPVPLNASAGRRISTASAYLEPILDRPNLLVRTGVVARRVEFDGVRAVGVEAEIAGVRRLLRARQVVLCGGAIGTAHLLMHSGIGSAQHLSDLGLPVIADRPGVGRDFGDHPEVTLEYRPHRGVPRDPHTAVLEAVLEADGIEIRPYTAPFSEIIPGADDTAARVGVALMRPDSRGQLTLRSSDPRDPPVVRYRYLASAADRAAMRAGLDLARGLLASAAFGRVAEVADGARSSIGTFENLGTSLHLSGTCRMGSESDHGAVVDERCRVIGVDAVTVADTSVMPAVTSRGPHATAVMIAERVSALIDGDTGPARGAPGSGGV</sequence>
<keyword evidence="8" id="KW-1185">Reference proteome</keyword>
<dbReference type="PANTHER" id="PTHR11552">
    <property type="entry name" value="GLUCOSE-METHANOL-CHOLINE GMC OXIDOREDUCTASE"/>
    <property type="match status" value="1"/>
</dbReference>
<feature type="domain" description="Glucose-methanol-choline oxidoreductase N-terminal" evidence="6">
    <location>
        <begin position="79"/>
        <end position="102"/>
    </location>
</feature>
<accession>A0ABW2RZ34</accession>
<dbReference type="InterPro" id="IPR036188">
    <property type="entry name" value="FAD/NAD-bd_sf"/>
</dbReference>